<dbReference type="InterPro" id="IPR008136">
    <property type="entry name" value="CinA_C"/>
</dbReference>
<dbReference type="AlphaFoldDB" id="A0A4Q9V347"/>
<protein>
    <submittedName>
        <fullName evidence="2">CinA family protein</fullName>
    </submittedName>
</protein>
<dbReference type="SUPFAM" id="SSF142433">
    <property type="entry name" value="CinA-like"/>
    <property type="match status" value="1"/>
</dbReference>
<evidence type="ECO:0000313" key="3">
    <source>
        <dbReference type="Proteomes" id="UP000293036"/>
    </source>
</evidence>
<keyword evidence="3" id="KW-1185">Reference proteome</keyword>
<evidence type="ECO:0000259" key="1">
    <source>
        <dbReference type="Pfam" id="PF02464"/>
    </source>
</evidence>
<name>A0A4Q9V347_9ACTO</name>
<dbReference type="Gene3D" id="3.90.950.20">
    <property type="entry name" value="CinA-like"/>
    <property type="match status" value="1"/>
</dbReference>
<dbReference type="Proteomes" id="UP000293036">
    <property type="component" value="Unassembled WGS sequence"/>
</dbReference>
<gene>
    <name evidence="2" type="ORF">EZJ44_02165</name>
</gene>
<dbReference type="OrthoDB" id="1253990at2"/>
<organism evidence="2 3">
    <name type="scientific">Arcanobacterium bovis</name>
    <dbReference type="NCBI Taxonomy" id="2529275"/>
    <lineage>
        <taxon>Bacteria</taxon>
        <taxon>Bacillati</taxon>
        <taxon>Actinomycetota</taxon>
        <taxon>Actinomycetes</taxon>
        <taxon>Actinomycetales</taxon>
        <taxon>Actinomycetaceae</taxon>
        <taxon>Arcanobacterium</taxon>
    </lineage>
</organism>
<reference evidence="2 3" key="1">
    <citation type="submission" date="2019-02" db="EMBL/GenBank/DDBJ databases">
        <title>Arcanobacterium bovis sp. nov., isolated from the milk of a cow with mastitis.</title>
        <authorList>
            <person name="Sammra O."/>
            <person name="Foster G."/>
            <person name="Hassan A."/>
            <person name="Alssahen M."/>
            <person name="Laemmler C."/>
            <person name="Borowiak M."/>
            <person name="Malorny B."/>
            <person name="Abdulmawjood A."/>
        </authorList>
    </citation>
    <scope>NUCLEOTIDE SEQUENCE [LARGE SCALE GENOMIC DNA]</scope>
    <source>
        <strain evidence="2 3">C605018/01/1</strain>
    </source>
</reference>
<dbReference type="NCBIfam" id="TIGR00199">
    <property type="entry name" value="PncC_domain"/>
    <property type="match status" value="1"/>
</dbReference>
<accession>A0A4Q9V347</accession>
<dbReference type="Pfam" id="PF02464">
    <property type="entry name" value="CinA"/>
    <property type="match status" value="1"/>
</dbReference>
<sequence length="193" mass="20060">MHAKRIVLPQLDALLGQCDDSDQSNSSLQCEIEKSAQQLLGELLRSSTTLAVAESLTGGRLADAFVCVPGASAVFLGSAVTYASAAKARILGVDAELLASNGAVDPAVAVQMARGASRIFRSDFAIATTGVAGPGVAEGKPAGTVYVGVKTPVREMYWQGQLTGDRSYVRNVTVLVGLRALMAELQGNSKFSE</sequence>
<comment type="caution">
    <text evidence="2">The sequence shown here is derived from an EMBL/GenBank/DDBJ whole genome shotgun (WGS) entry which is preliminary data.</text>
</comment>
<dbReference type="EMBL" id="SJDT01000002">
    <property type="protein sequence ID" value="TBW23027.1"/>
    <property type="molecule type" value="Genomic_DNA"/>
</dbReference>
<dbReference type="InterPro" id="IPR036653">
    <property type="entry name" value="CinA-like_C"/>
</dbReference>
<proteinExistence type="predicted"/>
<feature type="domain" description="CinA C-terminal" evidence="1">
    <location>
        <begin position="34"/>
        <end position="184"/>
    </location>
</feature>
<evidence type="ECO:0000313" key="2">
    <source>
        <dbReference type="EMBL" id="TBW23027.1"/>
    </source>
</evidence>